<dbReference type="SUPFAM" id="SSF54001">
    <property type="entry name" value="Cysteine proteinases"/>
    <property type="match status" value="1"/>
</dbReference>
<dbReference type="EC" id="2.3.1.5" evidence="2"/>
<evidence type="ECO:0000313" key="2">
    <source>
        <dbReference type="EMBL" id="STY31081.1"/>
    </source>
</evidence>
<dbReference type="Gene3D" id="3.30.2140.20">
    <property type="match status" value="1"/>
</dbReference>
<dbReference type="EMBL" id="UGPB01000001">
    <property type="protein sequence ID" value="STY31081.1"/>
    <property type="molecule type" value="Genomic_DNA"/>
</dbReference>
<keyword evidence="3" id="KW-1185">Reference proteome</keyword>
<protein>
    <submittedName>
        <fullName evidence="2">Putative N-hydroxyarylamine O-acetyltransferase</fullName>
        <ecNumber evidence="2">2.3.1.5</ecNumber>
    </submittedName>
</protein>
<dbReference type="PANTHER" id="PTHR11786">
    <property type="entry name" value="N-HYDROXYARYLAMINE O-ACETYLTRANSFERASE"/>
    <property type="match status" value="1"/>
</dbReference>
<comment type="similarity">
    <text evidence="1">Belongs to the arylamine N-acetyltransferase family.</text>
</comment>
<reference evidence="2 3" key="1">
    <citation type="submission" date="2018-06" db="EMBL/GenBank/DDBJ databases">
        <authorList>
            <consortium name="Pathogen Informatics"/>
            <person name="Doyle S."/>
        </authorList>
    </citation>
    <scope>NUCLEOTIDE SEQUENCE [LARGE SCALE GENOMIC DNA]</scope>
    <source>
        <strain evidence="2 3">NCTC11532</strain>
    </source>
</reference>
<dbReference type="PANTHER" id="PTHR11786:SF0">
    <property type="entry name" value="ARYLAMINE N-ACETYLTRANSFERASE 4-RELATED"/>
    <property type="match status" value="1"/>
</dbReference>
<dbReference type="Pfam" id="PF00797">
    <property type="entry name" value="Acetyltransf_2"/>
    <property type="match status" value="1"/>
</dbReference>
<dbReference type="Proteomes" id="UP000255297">
    <property type="component" value="Unassembled WGS sequence"/>
</dbReference>
<evidence type="ECO:0000313" key="3">
    <source>
        <dbReference type="Proteomes" id="UP000255297"/>
    </source>
</evidence>
<gene>
    <name evidence="2" type="primary">nat</name>
    <name evidence="2" type="ORF">NCTC11532_02726</name>
</gene>
<name>A0A378LU84_9GAMM</name>
<dbReference type="STRING" id="1122170.GCA_000701265_02977"/>
<dbReference type="InterPro" id="IPR053710">
    <property type="entry name" value="Arylamine_NAT_domain_sf"/>
</dbReference>
<dbReference type="OrthoDB" id="5645322at2"/>
<dbReference type="RefSeq" id="WP_031563997.1">
    <property type="nucleotide sequence ID" value="NZ_CAAAIS010000009.1"/>
</dbReference>
<proteinExistence type="inferred from homology"/>
<evidence type="ECO:0000256" key="1">
    <source>
        <dbReference type="ARBA" id="ARBA00006547"/>
    </source>
</evidence>
<keyword evidence="2" id="KW-0012">Acyltransferase</keyword>
<dbReference type="InterPro" id="IPR001447">
    <property type="entry name" value="Arylamine_N-AcTrfase"/>
</dbReference>
<dbReference type="InterPro" id="IPR038765">
    <property type="entry name" value="Papain-like_cys_pep_sf"/>
</dbReference>
<organism evidence="2 3">
    <name type="scientific">Legionella wadsworthii</name>
    <dbReference type="NCBI Taxonomy" id="28088"/>
    <lineage>
        <taxon>Bacteria</taxon>
        <taxon>Pseudomonadati</taxon>
        <taxon>Pseudomonadota</taxon>
        <taxon>Gammaproteobacteria</taxon>
        <taxon>Legionellales</taxon>
        <taxon>Legionellaceae</taxon>
        <taxon>Legionella</taxon>
    </lineage>
</organism>
<accession>A0A378LU84</accession>
<sequence length="319" mass="36404">MKINLKTYLQKLKVTAPSLNEASVEEKLDFLKLIYAAHVQTIPYSNSELREISKQHLIQRSPLSFFSYPKLLSSETGGYCFQTAALLFDALTQLGYSVSLCTARVLLGAMPNAPEILRLPPTHLVLIVEITDRKILLDPGLGSSAPRFPIIVTGENEAIIQNDEAFKFYLSEDVYVLEKQTRQGWFRLMQTDLVPISLEKAAMNLLKLERFPEKLPIRDTKTVFGIITQHGRKALIWDAQSNQLKYSANQGEKHTQKVVTFEEGHQILAQEFGIEHISAECLEVYCTELYPMPIKPWTIEFPLDAMEMKKLQENLNYHM</sequence>
<dbReference type="AlphaFoldDB" id="A0A378LU84"/>
<dbReference type="GO" id="GO:0004060">
    <property type="term" value="F:arylamine N-acetyltransferase activity"/>
    <property type="evidence" value="ECO:0007669"/>
    <property type="project" value="UniProtKB-EC"/>
</dbReference>
<keyword evidence="2" id="KW-0808">Transferase</keyword>